<gene>
    <name evidence="6" type="ORF">G7Y89_g15070</name>
</gene>
<evidence type="ECO:0000256" key="3">
    <source>
        <dbReference type="ARBA" id="ARBA00023002"/>
    </source>
</evidence>
<evidence type="ECO:0000313" key="7">
    <source>
        <dbReference type="Proteomes" id="UP000566819"/>
    </source>
</evidence>
<dbReference type="Gene3D" id="3.50.50.60">
    <property type="entry name" value="FAD/NAD(P)-binding domain"/>
    <property type="match status" value="2"/>
</dbReference>
<reference evidence="6 7" key="1">
    <citation type="submission" date="2020-03" db="EMBL/GenBank/DDBJ databases">
        <title>Draft Genome Sequence of Cudoniella acicularis.</title>
        <authorList>
            <person name="Buettner E."/>
            <person name="Kellner H."/>
        </authorList>
    </citation>
    <scope>NUCLEOTIDE SEQUENCE [LARGE SCALE GENOMIC DNA]</scope>
    <source>
        <strain evidence="6 7">DSM 108380</strain>
    </source>
</reference>
<dbReference type="EMBL" id="JAAMPI010002187">
    <property type="protein sequence ID" value="KAF4617078.1"/>
    <property type="molecule type" value="Genomic_DNA"/>
</dbReference>
<evidence type="ECO:0000256" key="2">
    <source>
        <dbReference type="ARBA" id="ARBA00022630"/>
    </source>
</evidence>
<evidence type="ECO:0000256" key="1">
    <source>
        <dbReference type="ARBA" id="ARBA00009333"/>
    </source>
</evidence>
<evidence type="ECO:0000313" key="6">
    <source>
        <dbReference type="EMBL" id="KAF4617078.1"/>
    </source>
</evidence>
<dbReference type="SUPFAM" id="SSF51905">
    <property type="entry name" value="FAD/NAD(P)-binding domain"/>
    <property type="match status" value="1"/>
</dbReference>
<organism evidence="6 7">
    <name type="scientific">Cudoniella acicularis</name>
    <dbReference type="NCBI Taxonomy" id="354080"/>
    <lineage>
        <taxon>Eukaryota</taxon>
        <taxon>Fungi</taxon>
        <taxon>Dikarya</taxon>
        <taxon>Ascomycota</taxon>
        <taxon>Pezizomycotina</taxon>
        <taxon>Leotiomycetes</taxon>
        <taxon>Helotiales</taxon>
        <taxon>Tricladiaceae</taxon>
        <taxon>Cudoniella</taxon>
    </lineage>
</organism>
<dbReference type="Pfam" id="PF07992">
    <property type="entry name" value="Pyr_redox_2"/>
    <property type="match status" value="1"/>
</dbReference>
<name>A0A8H4QTU6_9HELO</name>
<evidence type="ECO:0000256" key="4">
    <source>
        <dbReference type="SAM" id="MobiDB-lite"/>
    </source>
</evidence>
<dbReference type="GO" id="GO:0097237">
    <property type="term" value="P:cellular response to toxic substance"/>
    <property type="evidence" value="ECO:0007669"/>
    <property type="project" value="UniProtKB-ARBA"/>
</dbReference>
<keyword evidence="7" id="KW-1185">Reference proteome</keyword>
<proteinExistence type="inferred from homology"/>
<feature type="region of interest" description="Disordered" evidence="4">
    <location>
        <begin position="1"/>
        <end position="23"/>
    </location>
</feature>
<dbReference type="Proteomes" id="UP000566819">
    <property type="component" value="Unassembled WGS sequence"/>
</dbReference>
<dbReference type="OrthoDB" id="10260355at2759"/>
<dbReference type="PRINTS" id="PR00368">
    <property type="entry name" value="FADPNR"/>
</dbReference>
<dbReference type="GO" id="GO:0016491">
    <property type="term" value="F:oxidoreductase activity"/>
    <property type="evidence" value="ECO:0007669"/>
    <property type="project" value="UniProtKB-KW"/>
</dbReference>
<sequence>MSKVADHAKRGSKVSAASNEDRIHEGIKGSVNKHFVPELEQQLTRLKTLDRQERESRREEIISELMSFLRTLPKSITPLRKMSSKITTSATPVDALIIGAGPAGLACSLSLSRLLHTCIVFSSEQFRNQKSGHMHGIPTWEHRDPAEFRAATRKDILTHYQTVSFEGVGIKTIEKREGEEGRTLFRAVDESGKEWWGRKVVLATGIRDVMPDIEGYEECWIKGIFHCLFCHGFEERGSASAGVLAIDDCAPANLALHLGRFALRLADKVTIYTNGDENLAKEIKEAISKAKPETKTRRNITVEDRKIAKLVKGPNRAEVEVVLNDGERRMEGFLAHKPKGELNGQWVEQLGLETTPQGDIKVNLPFNETSVPGVFAGGDCMTPMKAAAIALSAGGTIAAGVASSLGAED</sequence>
<comment type="similarity">
    <text evidence="1">Belongs to the class-II pyridine nucleotide-disulfide oxidoreductase family.</text>
</comment>
<dbReference type="PRINTS" id="PR00469">
    <property type="entry name" value="PNDRDTASEII"/>
</dbReference>
<accession>A0A8H4QTU6</accession>
<dbReference type="InterPro" id="IPR050097">
    <property type="entry name" value="Ferredoxin-NADP_redctase_2"/>
</dbReference>
<protein>
    <recommendedName>
        <fullName evidence="5">FAD/NAD(P)-binding domain-containing protein</fullName>
    </recommendedName>
</protein>
<keyword evidence="2" id="KW-0285">Flavoprotein</keyword>
<dbReference type="AlphaFoldDB" id="A0A8H4QTU6"/>
<dbReference type="InterPro" id="IPR036188">
    <property type="entry name" value="FAD/NAD-bd_sf"/>
</dbReference>
<dbReference type="InterPro" id="IPR023753">
    <property type="entry name" value="FAD/NAD-binding_dom"/>
</dbReference>
<comment type="caution">
    <text evidence="6">The sequence shown here is derived from an EMBL/GenBank/DDBJ whole genome shotgun (WGS) entry which is preliminary data.</text>
</comment>
<feature type="domain" description="FAD/NAD(P)-binding" evidence="5">
    <location>
        <begin position="94"/>
        <end position="392"/>
    </location>
</feature>
<evidence type="ECO:0000259" key="5">
    <source>
        <dbReference type="Pfam" id="PF07992"/>
    </source>
</evidence>
<keyword evidence="3" id="KW-0560">Oxidoreductase</keyword>
<dbReference type="PANTHER" id="PTHR48105">
    <property type="entry name" value="THIOREDOXIN REDUCTASE 1-RELATED-RELATED"/>
    <property type="match status" value="1"/>
</dbReference>